<sequence>MPGLSRAAHEEEQSEGGEDEEWELGSLAKGGADGKRDEDDDGVFGSTLEREGWEQWVRDGEPEGRWARILRRISRLVGLQRDALASTPEEGVALSSAAAAARLTPAQYDRTLKFPPFHLLPRNLTVTDVKANRRKPPPLVSLQSLLTTASNGVLGAAGSSYGIKLTTIEGLRDLMQMFALLITAGSPTLSTLQSGSASSHQPAESTAVRILFVTIPSFLSLDFVAAFGQALVFLFVLTAVTFAALYEFYRFTGGWHGPAGKLGQGKLDLGEGFDREDLGARRTPWRDSYAWRVAVTFWCGSVYLPLSRLAIGALAWTDDYWDVPNPYELFSSETPSPPPLGPSSDWFDPMDFCYRTTMRRRTGFEHLNFAYVLLPLAGLVIVILSLWFPWRQHKVVKSEAPTVDGWTELGEHRRNHNAEYARLLDVDPSPFNFLYRDYRKRWALLFKLVNVLLVVLIQKNNCLLRTYTTLYLSIVRQGCLLAFMALFCILSAWSSPYLTLISNSSDLISRIGFVLFALLGLLAALSIPGTDSAVVLTNVVVYGLNIYFALIGTSSMQSIVKKLRRRLDFSVDIFSPDLDLAKHLGRRVWQESLAALFLCSPDLAMAPKQKLAFAQEPGLPPYLLNFSGSPAERFIENLKILREIGLDTYSDAVRSLDTSPDSYIMRLRRLIELQHTGPDMFYKPPDLSLPLTSFFGRVDVVPFPFIVVFRFDQNPTQPLHLVEEAELELLVQQNRQPEIVAARKVRLALRALEGQLIFAPHVKVHRLGSTGRTDVERHISYRMARVRIVRNSAFLWQGCNVSSGFDVSLQYADGEGPGRDGRMQRGQKLTLAAPDVGIDDTFQLTAKLAALLVRNRTLVDQRLPIVESALQRHRDFFRVEAERKHQVLSHAFLLTVFGENQLSGTDLDSVLRSSEENVKVQTLALSYKAAVNRLEQRMEAVTKDSTRGWWYLFWDDLWRRNHNIGLRDRDFSPHYASSICYHPMARKELELFLQSRGADVGRRAYFHPGFLNRLYVRPARGIWSNYVLTTRYQFYLDEQMFSSTSHAIPLHLTSSPNAIPFNHLSHAFQHHHTTSTSEHSDPFTRRNASQGTHFTVNTGGGTDEDDPEIRQRAAFIYEEVFERPLPRFRDGSRIAWARFQVQVRAKQWVERFLGLEPCVRDWRPSEDDGVMLDLRWTKGGWRAPPSASAKEKPEQL</sequence>
<feature type="compositionally biased region" description="Polar residues" evidence="1">
    <location>
        <begin position="1086"/>
        <end position="1097"/>
    </location>
</feature>
<evidence type="ECO:0000313" key="3">
    <source>
        <dbReference type="EMBL" id="GJN94294.1"/>
    </source>
</evidence>
<feature type="compositionally biased region" description="Acidic residues" evidence="1">
    <location>
        <begin position="12"/>
        <end position="23"/>
    </location>
</feature>
<feature type="transmembrane region" description="Helical" evidence="2">
    <location>
        <begin position="442"/>
        <end position="458"/>
    </location>
</feature>
<reference evidence="3 4" key="1">
    <citation type="submission" date="2021-12" db="EMBL/GenBank/DDBJ databases">
        <title>High titer production of polyol ester of fatty acids by Rhodotorula paludigena BS15 towards product separation-free biomass refinery.</title>
        <authorList>
            <person name="Mano J."/>
            <person name="Ono H."/>
            <person name="Tanaka T."/>
            <person name="Naito K."/>
            <person name="Sushida H."/>
            <person name="Ike M."/>
            <person name="Tokuyasu K."/>
            <person name="Kitaoka M."/>
        </authorList>
    </citation>
    <scope>NUCLEOTIDE SEQUENCE [LARGE SCALE GENOMIC DNA]</scope>
    <source>
        <strain evidence="3 4">BS15</strain>
    </source>
</reference>
<keyword evidence="2" id="KW-1133">Transmembrane helix</keyword>
<dbReference type="EMBL" id="BQKY01000017">
    <property type="protein sequence ID" value="GJN94294.1"/>
    <property type="molecule type" value="Genomic_DNA"/>
</dbReference>
<feature type="transmembrane region" description="Helical" evidence="2">
    <location>
        <begin position="539"/>
        <end position="560"/>
    </location>
</feature>
<evidence type="ECO:0000256" key="1">
    <source>
        <dbReference type="SAM" id="MobiDB-lite"/>
    </source>
</evidence>
<feature type="transmembrane region" description="Helical" evidence="2">
    <location>
        <begin position="223"/>
        <end position="246"/>
    </location>
</feature>
<feature type="region of interest" description="Disordered" evidence="1">
    <location>
        <begin position="1"/>
        <end position="45"/>
    </location>
</feature>
<accession>A0AAV5GYM5</accession>
<dbReference type="Proteomes" id="UP001342314">
    <property type="component" value="Unassembled WGS sequence"/>
</dbReference>
<feature type="transmembrane region" description="Helical" evidence="2">
    <location>
        <begin position="507"/>
        <end position="527"/>
    </location>
</feature>
<organism evidence="3 4">
    <name type="scientific">Rhodotorula paludigena</name>
    <dbReference type="NCBI Taxonomy" id="86838"/>
    <lineage>
        <taxon>Eukaryota</taxon>
        <taxon>Fungi</taxon>
        <taxon>Dikarya</taxon>
        <taxon>Basidiomycota</taxon>
        <taxon>Pucciniomycotina</taxon>
        <taxon>Microbotryomycetes</taxon>
        <taxon>Sporidiobolales</taxon>
        <taxon>Sporidiobolaceae</taxon>
        <taxon>Rhodotorula</taxon>
    </lineage>
</organism>
<gene>
    <name evidence="3" type="ORF">Rhopal_007368-T1</name>
</gene>
<feature type="transmembrane region" description="Helical" evidence="2">
    <location>
        <begin position="470"/>
        <end position="495"/>
    </location>
</feature>
<evidence type="ECO:0000313" key="4">
    <source>
        <dbReference type="Proteomes" id="UP001342314"/>
    </source>
</evidence>
<keyword evidence="4" id="KW-1185">Reference proteome</keyword>
<evidence type="ECO:0000256" key="2">
    <source>
        <dbReference type="SAM" id="Phobius"/>
    </source>
</evidence>
<feature type="region of interest" description="Disordered" evidence="1">
    <location>
        <begin position="1071"/>
        <end position="1106"/>
    </location>
</feature>
<keyword evidence="2" id="KW-0812">Transmembrane</keyword>
<dbReference type="AlphaFoldDB" id="A0AAV5GYM5"/>
<name>A0AAV5GYM5_9BASI</name>
<comment type="caution">
    <text evidence="3">The sequence shown here is derived from an EMBL/GenBank/DDBJ whole genome shotgun (WGS) entry which is preliminary data.</text>
</comment>
<evidence type="ECO:0008006" key="5">
    <source>
        <dbReference type="Google" id="ProtNLM"/>
    </source>
</evidence>
<protein>
    <recommendedName>
        <fullName evidence="5">Proteophosphoglycan ppg4</fullName>
    </recommendedName>
</protein>
<keyword evidence="2" id="KW-0472">Membrane</keyword>
<proteinExistence type="predicted"/>
<feature type="transmembrane region" description="Helical" evidence="2">
    <location>
        <begin position="369"/>
        <end position="388"/>
    </location>
</feature>